<feature type="compositionally biased region" description="Basic residues" evidence="1">
    <location>
        <begin position="394"/>
        <end position="406"/>
    </location>
</feature>
<dbReference type="OrthoDB" id="5243398at2759"/>
<evidence type="ECO:0000313" key="3">
    <source>
        <dbReference type="Proteomes" id="UP000054321"/>
    </source>
</evidence>
<dbReference type="Proteomes" id="UP000054321">
    <property type="component" value="Unassembled WGS sequence"/>
</dbReference>
<evidence type="ECO:0000256" key="1">
    <source>
        <dbReference type="SAM" id="MobiDB-lite"/>
    </source>
</evidence>
<feature type="compositionally biased region" description="Polar residues" evidence="1">
    <location>
        <begin position="815"/>
        <end position="842"/>
    </location>
</feature>
<feature type="compositionally biased region" description="Polar residues" evidence="1">
    <location>
        <begin position="675"/>
        <end position="689"/>
    </location>
</feature>
<dbReference type="HOGENOM" id="CLU_287303_0_0_1"/>
<feature type="compositionally biased region" description="Polar residues" evidence="1">
    <location>
        <begin position="558"/>
        <end position="582"/>
    </location>
</feature>
<sequence>MATVSGSRTSIVTASSLSTGKFQLAQSSENAPVPNATNPTPLAITKKLRPTAMAQSSQSTPGQAMQRPQSTAATPDRNRAAPSTVGFSTPEFSEMVSNPLLESILRPNKDGRVKNPVPSKLKGKTDNKKGNFSVMHMGVSPGKKNDAGRDAAAERDAAARRTSENTASRAKAAQQEKYVPPRRRGLEAEGAATIKASSPFVPPREDQKQRGRSLAPDETKFEQARLLTLLRSINPITVVDQVCKAVAYFGGIPGAPPPEDGIFPVSANTRETGALFIGWLAEIFPDLSLGAQRIQDVPVGSQNQLTAGPQMTPVNEPPNPRNGYGYGQAVSAPVWGLPQPPPATNPPIQNVTPDAAPSSSTGSALKDQPNQLSPATPAKQPQPEALPLTTSTNKRGRGRPKGSRNKGKSDVQSTTEAAGHSGPDTATQNHSFVSEQSHASPVAHGVSKKDAQPDVSQMQTGGDQTGVSTLPHVSRFTETSWQNNAQQSQSQPTPSVLPATVDELSPEERAVLEAFRQDASDAAKAVALSSVPGLGPAGAGLKRKRPTPKAKSIAPPLNQLSDQAQTTPNTASTLIPSKNGSMGVTGDALNWDPIDNSTPTAPAAKRQRQRKPKVSGANEPPRSQTASVTSNATPPIATHAVLESTSNSSQQPPPSRPPAEGLEAHYEKFAGRPQQMPQQNGTNHPPTVAQQQQLRQQQKSTSAVSQQKPAPVQQQQQKSATQMQQQKSQQGSQRDDQKTTQGTSARPGFYNQRSHGSFSHQYPSNQGPQLYGTHQTSPQMGTTSNNSNSYRANNAHGLGQASPQFAQSDAYRTASPRTISQTSPTFSQAENTFRSTSAHSMPQPSPPYGQAEKLYRAANTQSNTQPSSSFSRSHNQPQQQSAHQSHYNHFPDNPYADLPTLDNLNHGGSSGHGGVNLSAGTFGQTITGGGGLSTSSRAGSSSLYGTTSTGQGVFDTAGTSEQLLRAVSRPAGSNGVYGTTSGLGGGFEQGTSDQELRERLMRNIGRR</sequence>
<feature type="compositionally biased region" description="Low complexity" evidence="1">
    <location>
        <begin position="479"/>
        <end position="494"/>
    </location>
</feature>
<protein>
    <submittedName>
        <fullName evidence="2">Uncharacterized protein</fullName>
    </submittedName>
</protein>
<feature type="region of interest" description="Disordered" evidence="1">
    <location>
        <begin position="930"/>
        <end position="952"/>
    </location>
</feature>
<feature type="region of interest" description="Disordered" evidence="1">
    <location>
        <begin position="967"/>
        <end position="996"/>
    </location>
</feature>
<feature type="compositionally biased region" description="Polar residues" evidence="1">
    <location>
        <begin position="858"/>
        <end position="887"/>
    </location>
</feature>
<feature type="compositionally biased region" description="Low complexity" evidence="1">
    <location>
        <begin position="30"/>
        <end position="41"/>
    </location>
</feature>
<keyword evidence="3" id="KW-1185">Reference proteome</keyword>
<feature type="compositionally biased region" description="Low complexity" evidence="1">
    <location>
        <begin position="705"/>
        <end position="732"/>
    </location>
</feature>
<accession>A0A0C3H1K3</accession>
<dbReference type="InParanoid" id="A0A0C3H1K3"/>
<gene>
    <name evidence="2" type="ORF">OIDMADRAFT_53572</name>
</gene>
<feature type="compositionally biased region" description="Polar residues" evidence="1">
    <location>
        <begin position="454"/>
        <end position="468"/>
    </location>
</feature>
<feature type="compositionally biased region" description="Polar residues" evidence="1">
    <location>
        <begin position="53"/>
        <end position="73"/>
    </location>
</feature>
<feature type="compositionally biased region" description="Polar residues" evidence="1">
    <location>
        <begin position="751"/>
        <end position="783"/>
    </location>
</feature>
<feature type="compositionally biased region" description="Polar residues" evidence="1">
    <location>
        <begin position="1"/>
        <end position="29"/>
    </location>
</feature>
<feature type="compositionally biased region" description="Polar residues" evidence="1">
    <location>
        <begin position="424"/>
        <end position="439"/>
    </location>
</feature>
<feature type="compositionally biased region" description="Polar residues" evidence="1">
    <location>
        <begin position="302"/>
        <end position="313"/>
    </location>
</feature>
<proteinExistence type="predicted"/>
<reference evidence="2 3" key="1">
    <citation type="submission" date="2014-04" db="EMBL/GenBank/DDBJ databases">
        <authorList>
            <consortium name="DOE Joint Genome Institute"/>
            <person name="Kuo A."/>
            <person name="Martino E."/>
            <person name="Perotto S."/>
            <person name="Kohler A."/>
            <person name="Nagy L.G."/>
            <person name="Floudas D."/>
            <person name="Copeland A."/>
            <person name="Barry K.W."/>
            <person name="Cichocki N."/>
            <person name="Veneault-Fourrey C."/>
            <person name="LaButti K."/>
            <person name="Lindquist E.A."/>
            <person name="Lipzen A."/>
            <person name="Lundell T."/>
            <person name="Morin E."/>
            <person name="Murat C."/>
            <person name="Sun H."/>
            <person name="Tunlid A."/>
            <person name="Henrissat B."/>
            <person name="Grigoriev I.V."/>
            <person name="Hibbett D.S."/>
            <person name="Martin F."/>
            <person name="Nordberg H.P."/>
            <person name="Cantor M.N."/>
            <person name="Hua S.X."/>
        </authorList>
    </citation>
    <scope>NUCLEOTIDE SEQUENCE [LARGE SCALE GENOMIC DNA]</scope>
    <source>
        <strain evidence="2 3">Zn</strain>
    </source>
</reference>
<dbReference type="STRING" id="913774.A0A0C3H1K3"/>
<dbReference type="EMBL" id="KN832875">
    <property type="protein sequence ID" value="KIN02056.1"/>
    <property type="molecule type" value="Genomic_DNA"/>
</dbReference>
<reference evidence="3" key="2">
    <citation type="submission" date="2015-01" db="EMBL/GenBank/DDBJ databases">
        <title>Evolutionary Origins and Diversification of the Mycorrhizal Mutualists.</title>
        <authorList>
            <consortium name="DOE Joint Genome Institute"/>
            <consortium name="Mycorrhizal Genomics Consortium"/>
            <person name="Kohler A."/>
            <person name="Kuo A."/>
            <person name="Nagy L.G."/>
            <person name="Floudas D."/>
            <person name="Copeland A."/>
            <person name="Barry K.W."/>
            <person name="Cichocki N."/>
            <person name="Veneault-Fourrey C."/>
            <person name="LaButti K."/>
            <person name="Lindquist E.A."/>
            <person name="Lipzen A."/>
            <person name="Lundell T."/>
            <person name="Morin E."/>
            <person name="Murat C."/>
            <person name="Riley R."/>
            <person name="Ohm R."/>
            <person name="Sun H."/>
            <person name="Tunlid A."/>
            <person name="Henrissat B."/>
            <person name="Grigoriev I.V."/>
            <person name="Hibbett D.S."/>
            <person name="Martin F."/>
        </authorList>
    </citation>
    <scope>NUCLEOTIDE SEQUENCE [LARGE SCALE GENOMIC DNA]</scope>
    <source>
        <strain evidence="3">Zn</strain>
    </source>
</reference>
<feature type="region of interest" description="Disordered" evidence="1">
    <location>
        <begin position="530"/>
        <end position="909"/>
    </location>
</feature>
<feature type="compositionally biased region" description="Basic and acidic residues" evidence="1">
    <location>
        <begin position="143"/>
        <end position="163"/>
    </location>
</feature>
<feature type="compositionally biased region" description="Low complexity" evidence="1">
    <location>
        <begin position="933"/>
        <end position="952"/>
    </location>
</feature>
<name>A0A0C3H1K3_OIDMZ</name>
<feature type="compositionally biased region" description="Polar residues" evidence="1">
    <location>
        <begin position="621"/>
        <end position="633"/>
    </location>
</feature>
<feature type="region of interest" description="Disordered" evidence="1">
    <location>
        <begin position="302"/>
        <end position="500"/>
    </location>
</feature>
<organism evidence="2 3">
    <name type="scientific">Oidiodendron maius (strain Zn)</name>
    <dbReference type="NCBI Taxonomy" id="913774"/>
    <lineage>
        <taxon>Eukaryota</taxon>
        <taxon>Fungi</taxon>
        <taxon>Dikarya</taxon>
        <taxon>Ascomycota</taxon>
        <taxon>Pezizomycotina</taxon>
        <taxon>Leotiomycetes</taxon>
        <taxon>Leotiomycetes incertae sedis</taxon>
        <taxon>Myxotrichaceae</taxon>
        <taxon>Oidiodendron</taxon>
    </lineage>
</organism>
<feature type="compositionally biased region" description="Basic and acidic residues" evidence="1">
    <location>
        <begin position="203"/>
        <end position="217"/>
    </location>
</feature>
<evidence type="ECO:0000313" key="2">
    <source>
        <dbReference type="EMBL" id="KIN02056.1"/>
    </source>
</evidence>
<feature type="compositionally biased region" description="Polar residues" evidence="1">
    <location>
        <begin position="348"/>
        <end position="374"/>
    </location>
</feature>
<feature type="region of interest" description="Disordered" evidence="1">
    <location>
        <begin position="1"/>
        <end position="217"/>
    </location>
</feature>
<dbReference type="AlphaFoldDB" id="A0A0C3H1K3"/>